<dbReference type="Pfam" id="PF04627">
    <property type="entry name" value="ATP-synt_Eps"/>
    <property type="match status" value="1"/>
</dbReference>
<dbReference type="InterPro" id="IPR006721">
    <property type="entry name" value="ATP_synth_F1_esu_mt"/>
</dbReference>
<dbReference type="InterPro" id="IPR036742">
    <property type="entry name" value="ATP_synth_F1_esu_sf_mt"/>
</dbReference>
<dbReference type="Gene3D" id="1.10.1620.20">
    <property type="entry name" value="ATP synthase, F1 complex, epsilon subunit superfamily, mitochondrial"/>
    <property type="match status" value="1"/>
</dbReference>
<dbReference type="PANTHER" id="PTHR12448">
    <property type="entry name" value="ATP SYNTHASE EPSILON CHAIN, MITOCHONDRIAL"/>
    <property type="match status" value="1"/>
</dbReference>
<accession>C5L5A3</accession>
<dbReference type="SUPFAM" id="SSF48690">
    <property type="entry name" value="Epsilon subunit of mitochondrial F1F0-ATP synthase"/>
    <property type="match status" value="1"/>
</dbReference>
<dbReference type="RefSeq" id="XP_002776346.1">
    <property type="nucleotide sequence ID" value="XM_002776300.1"/>
</dbReference>
<dbReference type="Proteomes" id="UP000007800">
    <property type="component" value="Unassembled WGS sequence"/>
</dbReference>
<reference evidence="2 3" key="1">
    <citation type="submission" date="2008-07" db="EMBL/GenBank/DDBJ databases">
        <authorList>
            <person name="El-Sayed N."/>
            <person name="Caler E."/>
            <person name="Inman J."/>
            <person name="Amedeo P."/>
            <person name="Hass B."/>
            <person name="Wortman J."/>
        </authorList>
    </citation>
    <scope>NUCLEOTIDE SEQUENCE [LARGE SCALE GENOMIC DNA]</scope>
    <source>
        <strain evidence="3">ATCC 50983 / TXsc</strain>
    </source>
</reference>
<protein>
    <submittedName>
        <fullName evidence="2">Uncharacterized protein</fullName>
    </submittedName>
</protein>
<comment type="similarity">
    <text evidence="1">Belongs to the eukaryotic ATPase epsilon family.</text>
</comment>
<dbReference type="CDD" id="cd12153">
    <property type="entry name" value="F1-ATPase_epsilon"/>
    <property type="match status" value="1"/>
</dbReference>
<evidence type="ECO:0000313" key="3">
    <source>
        <dbReference type="Proteomes" id="UP000007800"/>
    </source>
</evidence>
<dbReference type="GO" id="GO:0005743">
    <property type="term" value="C:mitochondrial inner membrane"/>
    <property type="evidence" value="ECO:0007669"/>
    <property type="project" value="InterPro"/>
</dbReference>
<dbReference type="GO" id="GO:0045259">
    <property type="term" value="C:proton-transporting ATP synthase complex"/>
    <property type="evidence" value="ECO:0007669"/>
    <property type="project" value="InterPro"/>
</dbReference>
<dbReference type="AlphaFoldDB" id="C5L5A3"/>
<organism evidence="3">
    <name type="scientific">Perkinsus marinus (strain ATCC 50983 / TXsc)</name>
    <dbReference type="NCBI Taxonomy" id="423536"/>
    <lineage>
        <taxon>Eukaryota</taxon>
        <taxon>Sar</taxon>
        <taxon>Alveolata</taxon>
        <taxon>Perkinsozoa</taxon>
        <taxon>Perkinsea</taxon>
        <taxon>Perkinsida</taxon>
        <taxon>Perkinsidae</taxon>
        <taxon>Perkinsus</taxon>
    </lineage>
</organism>
<evidence type="ECO:0000256" key="1">
    <source>
        <dbReference type="ARBA" id="ARBA00009502"/>
    </source>
</evidence>
<sequence>MWRQAAKVSYNQYTNEMAVLLRKCLKEPFRSQAMKSTGVQFREKWFANGTEVSRNEIKDLDGAFRFAANPSSLTK</sequence>
<dbReference type="GO" id="GO:0042776">
    <property type="term" value="P:proton motive force-driven mitochondrial ATP synthesis"/>
    <property type="evidence" value="ECO:0007669"/>
    <property type="project" value="TreeGrafter"/>
</dbReference>
<evidence type="ECO:0000313" key="2">
    <source>
        <dbReference type="EMBL" id="EER08162.1"/>
    </source>
</evidence>
<dbReference type="EMBL" id="GG679213">
    <property type="protein sequence ID" value="EER08162.1"/>
    <property type="molecule type" value="Genomic_DNA"/>
</dbReference>
<dbReference type="OMA" id="YTNEMAV"/>
<dbReference type="GO" id="GO:0046933">
    <property type="term" value="F:proton-transporting ATP synthase activity, rotational mechanism"/>
    <property type="evidence" value="ECO:0007669"/>
    <property type="project" value="InterPro"/>
</dbReference>
<keyword evidence="3" id="KW-1185">Reference proteome</keyword>
<dbReference type="OrthoDB" id="269124at2759"/>
<dbReference type="FunCoup" id="C5L5A3">
    <property type="interactions" value="96"/>
</dbReference>
<gene>
    <name evidence="2" type="ORF">Pmar_PMAR014925</name>
</gene>
<name>C5L5A3_PERM5</name>
<dbReference type="PANTHER" id="PTHR12448:SF0">
    <property type="entry name" value="ATP SYNTHASE SUBUNIT EPSILON, MITOCHONDRIAL"/>
    <property type="match status" value="1"/>
</dbReference>
<dbReference type="InParanoid" id="C5L5A3"/>
<proteinExistence type="inferred from homology"/>
<dbReference type="GeneID" id="9064324"/>